<evidence type="ECO:0000313" key="1">
    <source>
        <dbReference type="EMBL" id="AXQ68244.1"/>
    </source>
</evidence>
<organism evidence="1 2">
    <name type="scientific">Caulobacter phage CcrBL10</name>
    <dbReference type="NCBI Taxonomy" id="2283269"/>
    <lineage>
        <taxon>Viruses</taxon>
        <taxon>Duplodnaviria</taxon>
        <taxon>Heunggongvirae</taxon>
        <taxon>Uroviricota</taxon>
        <taxon>Caudoviricetes</taxon>
        <taxon>Jeanschmidtviridae</taxon>
        <taxon>Poindextervirus</taxon>
        <taxon>Poindextervirus BL10</taxon>
    </lineage>
</organism>
<dbReference type="Proteomes" id="UP000258997">
    <property type="component" value="Segment"/>
</dbReference>
<evidence type="ECO:0000313" key="2">
    <source>
        <dbReference type="Proteomes" id="UP000258997"/>
    </source>
</evidence>
<gene>
    <name evidence="1" type="ORF">CcrBL10_gp040c</name>
</gene>
<reference evidence="1 2" key="1">
    <citation type="submission" date="2018-07" db="EMBL/GenBank/DDBJ databases">
        <title>Giant CbK-like Caulobacter bacteriophages have genetically divergent genomes.</title>
        <authorList>
            <person name="Wilson K.M."/>
            <person name="Ely B."/>
        </authorList>
    </citation>
    <scope>NUCLEOTIDE SEQUENCE [LARGE SCALE GENOMIC DNA]</scope>
</reference>
<keyword evidence="2" id="KW-1185">Reference proteome</keyword>
<name>A0A385E8U1_9CAUD</name>
<protein>
    <submittedName>
        <fullName evidence="1">Uncharacterized protein</fullName>
    </submittedName>
</protein>
<proteinExistence type="predicted"/>
<dbReference type="EMBL" id="MH588544">
    <property type="protein sequence ID" value="AXQ68244.1"/>
    <property type="molecule type" value="Genomic_DNA"/>
</dbReference>
<accession>A0A385E8U1</accession>
<sequence length="68" mass="7539">MRTIQKAFINELGNPILVTVEDAVDDQVLVALEGPTSLGEQIITLKEAEVMHDLLGRYLQVRRFMAGA</sequence>